<name>A0ABQ4XAL8_9ASTR</name>
<dbReference type="EMBL" id="BQNB010009321">
    <property type="protein sequence ID" value="GJS61861.1"/>
    <property type="molecule type" value="Genomic_DNA"/>
</dbReference>
<sequence>MEDDKETYEHEEVEVDDEADLKKHLVIVKNDDIAIDAIPLATKPPVIVEYKLLKEEIMVHYQLIRADGSSKHQNKGIDLKAWKMELERVLWGDLKVMFEPDIKSDVWRNLQGYKIQKMNIKFRGGLLGLKRLQGFLELLMLSAAGAKVYAAGLQLLEDLLLYAARGVPVGLKVGFKPRQKFRPVFNKNNNASTSGKKKQDVVPSKEVSNSNSFDILNSVENDVDLGTNEGTSNAAGKGVNSGGSPSNHGFFNVEPCSTSTTHVVERIDKLERLIINGKVTLVDDDGKSFRKIVC</sequence>
<evidence type="ECO:0000313" key="3">
    <source>
        <dbReference type="Proteomes" id="UP001151760"/>
    </source>
</evidence>
<reference evidence="2" key="1">
    <citation type="journal article" date="2022" name="Int. J. Mol. Sci.">
        <title>Draft Genome of Tanacetum Coccineum: Genomic Comparison of Closely Related Tanacetum-Family Plants.</title>
        <authorList>
            <person name="Yamashiro T."/>
            <person name="Shiraishi A."/>
            <person name="Nakayama K."/>
            <person name="Satake H."/>
        </authorList>
    </citation>
    <scope>NUCLEOTIDE SEQUENCE</scope>
</reference>
<organism evidence="2 3">
    <name type="scientific">Tanacetum coccineum</name>
    <dbReference type="NCBI Taxonomy" id="301880"/>
    <lineage>
        <taxon>Eukaryota</taxon>
        <taxon>Viridiplantae</taxon>
        <taxon>Streptophyta</taxon>
        <taxon>Embryophyta</taxon>
        <taxon>Tracheophyta</taxon>
        <taxon>Spermatophyta</taxon>
        <taxon>Magnoliopsida</taxon>
        <taxon>eudicotyledons</taxon>
        <taxon>Gunneridae</taxon>
        <taxon>Pentapetalae</taxon>
        <taxon>asterids</taxon>
        <taxon>campanulids</taxon>
        <taxon>Asterales</taxon>
        <taxon>Asteraceae</taxon>
        <taxon>Asteroideae</taxon>
        <taxon>Anthemideae</taxon>
        <taxon>Anthemidinae</taxon>
        <taxon>Tanacetum</taxon>
    </lineage>
</organism>
<keyword evidence="3" id="KW-1185">Reference proteome</keyword>
<evidence type="ECO:0000256" key="1">
    <source>
        <dbReference type="SAM" id="MobiDB-lite"/>
    </source>
</evidence>
<proteinExistence type="predicted"/>
<comment type="caution">
    <text evidence="2">The sequence shown here is derived from an EMBL/GenBank/DDBJ whole genome shotgun (WGS) entry which is preliminary data.</text>
</comment>
<feature type="region of interest" description="Disordered" evidence="1">
    <location>
        <begin position="184"/>
        <end position="203"/>
    </location>
</feature>
<gene>
    <name evidence="2" type="ORF">Tco_0656645</name>
</gene>
<protein>
    <submittedName>
        <fullName evidence="2">Uncharacterized protein</fullName>
    </submittedName>
</protein>
<reference evidence="2" key="2">
    <citation type="submission" date="2022-01" db="EMBL/GenBank/DDBJ databases">
        <authorList>
            <person name="Yamashiro T."/>
            <person name="Shiraishi A."/>
            <person name="Satake H."/>
            <person name="Nakayama K."/>
        </authorList>
    </citation>
    <scope>NUCLEOTIDE SEQUENCE</scope>
</reference>
<dbReference type="Proteomes" id="UP001151760">
    <property type="component" value="Unassembled WGS sequence"/>
</dbReference>
<accession>A0ABQ4XAL8</accession>
<evidence type="ECO:0000313" key="2">
    <source>
        <dbReference type="EMBL" id="GJS61861.1"/>
    </source>
</evidence>